<dbReference type="RefSeq" id="WP_160061686.1">
    <property type="nucleotide sequence ID" value="NZ_WUYX01000003.1"/>
</dbReference>
<protein>
    <submittedName>
        <fullName evidence="2">Uncharacterized protein</fullName>
    </submittedName>
</protein>
<keyword evidence="1" id="KW-1133">Transmembrane helix</keyword>
<feature type="transmembrane region" description="Helical" evidence="1">
    <location>
        <begin position="30"/>
        <end position="49"/>
    </location>
</feature>
<organism evidence="2 3">
    <name type="scientific">Natronorubrum halalkaliphilum</name>
    <dbReference type="NCBI Taxonomy" id="2691917"/>
    <lineage>
        <taxon>Archaea</taxon>
        <taxon>Methanobacteriati</taxon>
        <taxon>Methanobacteriota</taxon>
        <taxon>Stenosarchaea group</taxon>
        <taxon>Halobacteria</taxon>
        <taxon>Halobacteriales</taxon>
        <taxon>Natrialbaceae</taxon>
        <taxon>Natronorubrum</taxon>
    </lineage>
</organism>
<reference evidence="2 3" key="1">
    <citation type="submission" date="2020-01" db="EMBL/GenBank/DDBJ databases">
        <title>Natronorubrum sp. JWXQ-INN 674 isolated from Inner Mongolia Autonomous Region of China.</title>
        <authorList>
            <person name="Xue Q."/>
        </authorList>
    </citation>
    <scope>NUCLEOTIDE SEQUENCE [LARGE SCALE GENOMIC DNA]</scope>
    <source>
        <strain evidence="2 3">JWXQ-INN-674</strain>
    </source>
</reference>
<sequence length="52" mass="5510">MGVIDFIGTALGLLLMMTGFATSGFMSGRLGTLSAVAFISVGFLFFLWGETR</sequence>
<keyword evidence="3" id="KW-1185">Reference proteome</keyword>
<dbReference type="AlphaFoldDB" id="A0A6B0VHN4"/>
<evidence type="ECO:0000313" key="2">
    <source>
        <dbReference type="EMBL" id="MXV60587.1"/>
    </source>
</evidence>
<proteinExistence type="predicted"/>
<name>A0A6B0VHN4_9EURY</name>
<evidence type="ECO:0000256" key="1">
    <source>
        <dbReference type="SAM" id="Phobius"/>
    </source>
</evidence>
<comment type="caution">
    <text evidence="2">The sequence shown here is derived from an EMBL/GenBank/DDBJ whole genome shotgun (WGS) entry which is preliminary data.</text>
</comment>
<accession>A0A6B0VHN4</accession>
<feature type="transmembrane region" description="Helical" evidence="1">
    <location>
        <begin position="6"/>
        <end position="23"/>
    </location>
</feature>
<keyword evidence="1" id="KW-0812">Transmembrane</keyword>
<evidence type="ECO:0000313" key="3">
    <source>
        <dbReference type="Proteomes" id="UP000434101"/>
    </source>
</evidence>
<keyword evidence="1" id="KW-0472">Membrane</keyword>
<dbReference type="EMBL" id="WUYX01000003">
    <property type="protein sequence ID" value="MXV60587.1"/>
    <property type="molecule type" value="Genomic_DNA"/>
</dbReference>
<gene>
    <name evidence="2" type="ORF">GS429_00575</name>
</gene>
<dbReference type="Proteomes" id="UP000434101">
    <property type="component" value="Unassembled WGS sequence"/>
</dbReference>